<dbReference type="PROSITE" id="PS00194">
    <property type="entry name" value="THIOREDOXIN_1"/>
    <property type="match status" value="1"/>
</dbReference>
<dbReference type="PANTHER" id="PTHR46115">
    <property type="entry name" value="THIOREDOXIN-LIKE PROTEIN 1"/>
    <property type="match status" value="1"/>
</dbReference>
<dbReference type="InterPro" id="IPR017937">
    <property type="entry name" value="Thioredoxin_CS"/>
</dbReference>
<dbReference type="CDD" id="cd02947">
    <property type="entry name" value="TRX_family"/>
    <property type="match status" value="1"/>
</dbReference>
<evidence type="ECO:0008006" key="6">
    <source>
        <dbReference type="Google" id="ProtNLM"/>
    </source>
</evidence>
<dbReference type="Pfam" id="PF06201">
    <property type="entry name" value="PITH"/>
    <property type="match status" value="1"/>
</dbReference>
<dbReference type="HOGENOM" id="CLU_072377_0_2_1"/>
<accession>J5QU53</accession>
<dbReference type="SUPFAM" id="SSF52833">
    <property type="entry name" value="Thioredoxin-like"/>
    <property type="match status" value="1"/>
</dbReference>
<protein>
    <recommendedName>
        <fullName evidence="6">Thioredoxin</fullName>
    </recommendedName>
</protein>
<dbReference type="SUPFAM" id="SSF49785">
    <property type="entry name" value="Galactose-binding domain-like"/>
    <property type="match status" value="1"/>
</dbReference>
<reference evidence="4 5" key="1">
    <citation type="journal article" date="2012" name="Eukaryot. Cell">
        <title>Draft genome sequence of CBS 2479, the standard type strain of Trichosporon asahii.</title>
        <authorList>
            <person name="Yang R.Y."/>
            <person name="Li H.T."/>
            <person name="Zhu H."/>
            <person name="Zhou G.P."/>
            <person name="Wang M."/>
            <person name="Wang L."/>
        </authorList>
    </citation>
    <scope>NUCLEOTIDE SEQUENCE [LARGE SCALE GENOMIC DNA]</scope>
    <source>
        <strain evidence="5">ATCC 90039 / CBS 2479 / JCM 2466 / KCTC 7840 / NCYC 2677 / UAMH 7654</strain>
    </source>
</reference>
<organism evidence="4 5">
    <name type="scientific">Trichosporon asahii var. asahii (strain ATCC 90039 / CBS 2479 / JCM 2466 / KCTC 7840 / NBRC 103889/ NCYC 2677 / UAMH 7654)</name>
    <name type="common">Yeast</name>
    <dbReference type="NCBI Taxonomy" id="1186058"/>
    <lineage>
        <taxon>Eukaryota</taxon>
        <taxon>Fungi</taxon>
        <taxon>Dikarya</taxon>
        <taxon>Basidiomycota</taxon>
        <taxon>Agaricomycotina</taxon>
        <taxon>Tremellomycetes</taxon>
        <taxon>Trichosporonales</taxon>
        <taxon>Trichosporonaceae</taxon>
        <taxon>Trichosporon</taxon>
    </lineage>
</organism>
<proteinExistence type="predicted"/>
<evidence type="ECO:0000259" key="3">
    <source>
        <dbReference type="PROSITE" id="PS51532"/>
    </source>
</evidence>
<dbReference type="EMBL" id="ALBS01000178">
    <property type="protein sequence ID" value="EJT49113.1"/>
    <property type="molecule type" value="Genomic_DNA"/>
</dbReference>
<dbReference type="AlphaFoldDB" id="J5QU53"/>
<dbReference type="OrthoDB" id="10263751at2759"/>
<dbReference type="Pfam" id="PF00085">
    <property type="entry name" value="Thioredoxin"/>
    <property type="match status" value="1"/>
</dbReference>
<dbReference type="InterPro" id="IPR008979">
    <property type="entry name" value="Galactose-bd-like_sf"/>
</dbReference>
<gene>
    <name evidence="4" type="ORF">A1Q1_01762</name>
</gene>
<dbReference type="Gene3D" id="2.60.120.470">
    <property type="entry name" value="PITH domain"/>
    <property type="match status" value="1"/>
</dbReference>
<keyword evidence="1" id="KW-1015">Disulfide bond</keyword>
<comment type="caution">
    <text evidence="4">The sequence shown here is derived from an EMBL/GenBank/DDBJ whole genome shotgun (WGS) entry which is preliminary data.</text>
</comment>
<evidence type="ECO:0000313" key="4">
    <source>
        <dbReference type="EMBL" id="EJT49113.1"/>
    </source>
</evidence>
<dbReference type="InterPro" id="IPR013766">
    <property type="entry name" value="Thioredoxin_domain"/>
</dbReference>
<dbReference type="Gene3D" id="3.40.30.10">
    <property type="entry name" value="Glutaredoxin"/>
    <property type="match status" value="1"/>
</dbReference>
<dbReference type="InterPro" id="IPR010400">
    <property type="entry name" value="PITH_dom"/>
</dbReference>
<feature type="domain" description="PITH" evidence="3">
    <location>
        <begin position="160"/>
        <end position="322"/>
    </location>
</feature>
<dbReference type="GeneID" id="25985276"/>
<dbReference type="RefSeq" id="XP_014180276.1">
    <property type="nucleotide sequence ID" value="XM_014324801.1"/>
</dbReference>
<dbReference type="InterPro" id="IPR037047">
    <property type="entry name" value="PITH_dom_sf"/>
</dbReference>
<dbReference type="Proteomes" id="UP000002748">
    <property type="component" value="Unassembled WGS sequence"/>
</dbReference>
<sequence length="322" mass="35638">MAPLREGERKQIRLSATRGAEDLVVDKSVSILRVSTTNIASLDLQKWLLTLQRFSRLPIQKSLAPDQLLVLDFHATWCGPCHAIAPVYEQLANKYPQVKFCKVDVDRQQDLARRYQVSAMPTFKFIKGGRVVEEIRGANPQALQQNVQRLAGPIKPPKPAYVDKGPVEGSLLSEVSSTGLSCLGEASGHPLSSIVGPDAGPKGRSYLESDTDPELLISMRFNEAVKIKHISFFAAISPEQAPKTVKLFANRDNMDFNDVASAEPTQVLELKPEETKGERVELKYVKFQNVRSLVIFIENNQGGDETTRIDSLDLFGVPVNAK</sequence>
<evidence type="ECO:0000313" key="5">
    <source>
        <dbReference type="Proteomes" id="UP000002748"/>
    </source>
</evidence>
<feature type="domain" description="Thioredoxin" evidence="2">
    <location>
        <begin position="23"/>
        <end position="152"/>
    </location>
</feature>
<dbReference type="PROSITE" id="PS51352">
    <property type="entry name" value="THIOREDOXIN_2"/>
    <property type="match status" value="1"/>
</dbReference>
<dbReference type="GO" id="GO:0005737">
    <property type="term" value="C:cytoplasm"/>
    <property type="evidence" value="ECO:0007669"/>
    <property type="project" value="UniProtKB-ARBA"/>
</dbReference>
<evidence type="ECO:0000259" key="2">
    <source>
        <dbReference type="PROSITE" id="PS51352"/>
    </source>
</evidence>
<dbReference type="VEuPathDB" id="FungiDB:A1Q1_01762"/>
<evidence type="ECO:0000256" key="1">
    <source>
        <dbReference type="ARBA" id="ARBA00023157"/>
    </source>
</evidence>
<dbReference type="InterPro" id="IPR036249">
    <property type="entry name" value="Thioredoxin-like_sf"/>
</dbReference>
<dbReference type="PRINTS" id="PR00421">
    <property type="entry name" value="THIOREDOXIN"/>
</dbReference>
<dbReference type="PROSITE" id="PS51532">
    <property type="entry name" value="PITH"/>
    <property type="match status" value="1"/>
</dbReference>
<name>J5QU53_TRIAS</name>
<dbReference type="KEGG" id="tasa:A1Q1_01762"/>